<gene>
    <name evidence="3" type="ORF">Zmor_007372</name>
    <name evidence="2" type="ORF">Zmor_025273</name>
</gene>
<dbReference type="AlphaFoldDB" id="A0AA38M4S4"/>
<evidence type="ECO:0000256" key="1">
    <source>
        <dbReference type="SAM" id="Phobius"/>
    </source>
</evidence>
<keyword evidence="1" id="KW-1133">Transmembrane helix</keyword>
<sequence>MPSQLRLKVPNIKKYWGKVRHTAAEKQDTKDAAFIVVCASGCLLLMLLFLKGHANVVTQTYFKQKTIVACTT</sequence>
<reference evidence="2" key="1">
    <citation type="journal article" date="2023" name="G3 (Bethesda)">
        <title>Whole genome assemblies of Zophobas morio and Tenebrio molitor.</title>
        <authorList>
            <person name="Kaur S."/>
            <person name="Stinson S.A."/>
            <person name="diCenzo G.C."/>
        </authorList>
    </citation>
    <scope>NUCLEOTIDE SEQUENCE</scope>
    <source>
        <strain evidence="2">QUZm001</strain>
    </source>
</reference>
<proteinExistence type="predicted"/>
<feature type="transmembrane region" description="Helical" evidence="1">
    <location>
        <begin position="32"/>
        <end position="50"/>
    </location>
</feature>
<evidence type="ECO:0000313" key="3">
    <source>
        <dbReference type="EMBL" id="KAJ3663063.1"/>
    </source>
</evidence>
<evidence type="ECO:0000313" key="4">
    <source>
        <dbReference type="Proteomes" id="UP001168821"/>
    </source>
</evidence>
<dbReference type="EMBL" id="JALNTZ010000008">
    <property type="protein sequence ID" value="KAJ3642502.1"/>
    <property type="molecule type" value="Genomic_DNA"/>
</dbReference>
<keyword evidence="4" id="KW-1185">Reference proteome</keyword>
<name>A0AA38M4S4_9CUCU</name>
<dbReference type="Proteomes" id="UP001168821">
    <property type="component" value="Unassembled WGS sequence"/>
</dbReference>
<protein>
    <submittedName>
        <fullName evidence="2">Uncharacterized protein</fullName>
    </submittedName>
</protein>
<evidence type="ECO:0000313" key="2">
    <source>
        <dbReference type="EMBL" id="KAJ3642502.1"/>
    </source>
</evidence>
<keyword evidence="1" id="KW-0812">Transmembrane</keyword>
<comment type="caution">
    <text evidence="2">The sequence shown here is derived from an EMBL/GenBank/DDBJ whole genome shotgun (WGS) entry which is preliminary data.</text>
</comment>
<organism evidence="2 4">
    <name type="scientific">Zophobas morio</name>
    <dbReference type="NCBI Taxonomy" id="2755281"/>
    <lineage>
        <taxon>Eukaryota</taxon>
        <taxon>Metazoa</taxon>
        <taxon>Ecdysozoa</taxon>
        <taxon>Arthropoda</taxon>
        <taxon>Hexapoda</taxon>
        <taxon>Insecta</taxon>
        <taxon>Pterygota</taxon>
        <taxon>Neoptera</taxon>
        <taxon>Endopterygota</taxon>
        <taxon>Coleoptera</taxon>
        <taxon>Polyphaga</taxon>
        <taxon>Cucujiformia</taxon>
        <taxon>Tenebrionidae</taxon>
        <taxon>Zophobas</taxon>
    </lineage>
</organism>
<keyword evidence="1" id="KW-0472">Membrane</keyword>
<dbReference type="EMBL" id="JALNTZ010000002">
    <property type="protein sequence ID" value="KAJ3663063.1"/>
    <property type="molecule type" value="Genomic_DNA"/>
</dbReference>
<accession>A0AA38M4S4</accession>